<dbReference type="Proteomes" id="UP000054166">
    <property type="component" value="Unassembled WGS sequence"/>
</dbReference>
<proteinExistence type="predicted"/>
<reference evidence="1 2" key="1">
    <citation type="submission" date="2014-04" db="EMBL/GenBank/DDBJ databases">
        <authorList>
            <consortium name="DOE Joint Genome Institute"/>
            <person name="Kuo A."/>
            <person name="Tarkka M."/>
            <person name="Buscot F."/>
            <person name="Kohler A."/>
            <person name="Nagy L.G."/>
            <person name="Floudas D."/>
            <person name="Copeland A."/>
            <person name="Barry K.W."/>
            <person name="Cichocki N."/>
            <person name="Veneault-Fourrey C."/>
            <person name="LaButti K."/>
            <person name="Lindquist E.A."/>
            <person name="Lipzen A."/>
            <person name="Lundell T."/>
            <person name="Morin E."/>
            <person name="Murat C."/>
            <person name="Sun H."/>
            <person name="Tunlid A."/>
            <person name="Henrissat B."/>
            <person name="Grigoriev I.V."/>
            <person name="Hibbett D.S."/>
            <person name="Martin F."/>
            <person name="Nordberg H.P."/>
            <person name="Cantor M.N."/>
            <person name="Hua S.X."/>
        </authorList>
    </citation>
    <scope>NUCLEOTIDE SEQUENCE [LARGE SCALE GENOMIC DNA]</scope>
    <source>
        <strain evidence="1 2">F 1598</strain>
    </source>
</reference>
<organism evidence="1 2">
    <name type="scientific">Piloderma croceum (strain F 1598)</name>
    <dbReference type="NCBI Taxonomy" id="765440"/>
    <lineage>
        <taxon>Eukaryota</taxon>
        <taxon>Fungi</taxon>
        <taxon>Dikarya</taxon>
        <taxon>Basidiomycota</taxon>
        <taxon>Agaricomycotina</taxon>
        <taxon>Agaricomycetes</taxon>
        <taxon>Agaricomycetidae</taxon>
        <taxon>Atheliales</taxon>
        <taxon>Atheliaceae</taxon>
        <taxon>Piloderma</taxon>
    </lineage>
</organism>
<sequence length="121" mass="13608">MVKRTRQFQLTALLDLRFPEFYLFISQPQCAIAPRSPPLQSSNLGSFQQNDLKRREAAVHVVSFLSLHENEGSPRVGGRQSTSYEMLPHHELKGPIFSLAPPFTPIVSYSFGFTVTLARSS</sequence>
<evidence type="ECO:0000313" key="1">
    <source>
        <dbReference type="EMBL" id="KIM82878.1"/>
    </source>
</evidence>
<keyword evidence="2" id="KW-1185">Reference proteome</keyword>
<protein>
    <submittedName>
        <fullName evidence="1">Uncharacterized protein</fullName>
    </submittedName>
</protein>
<accession>A0A0C3B9A0</accession>
<reference evidence="2" key="2">
    <citation type="submission" date="2015-01" db="EMBL/GenBank/DDBJ databases">
        <title>Evolutionary Origins and Diversification of the Mycorrhizal Mutualists.</title>
        <authorList>
            <consortium name="DOE Joint Genome Institute"/>
            <consortium name="Mycorrhizal Genomics Consortium"/>
            <person name="Kohler A."/>
            <person name="Kuo A."/>
            <person name="Nagy L.G."/>
            <person name="Floudas D."/>
            <person name="Copeland A."/>
            <person name="Barry K.W."/>
            <person name="Cichocki N."/>
            <person name="Veneault-Fourrey C."/>
            <person name="LaButti K."/>
            <person name="Lindquist E.A."/>
            <person name="Lipzen A."/>
            <person name="Lundell T."/>
            <person name="Morin E."/>
            <person name="Murat C."/>
            <person name="Riley R."/>
            <person name="Ohm R."/>
            <person name="Sun H."/>
            <person name="Tunlid A."/>
            <person name="Henrissat B."/>
            <person name="Grigoriev I.V."/>
            <person name="Hibbett D.S."/>
            <person name="Martin F."/>
        </authorList>
    </citation>
    <scope>NUCLEOTIDE SEQUENCE [LARGE SCALE GENOMIC DNA]</scope>
    <source>
        <strain evidence="2">F 1598</strain>
    </source>
</reference>
<dbReference type="EMBL" id="KN832993">
    <property type="protein sequence ID" value="KIM82878.1"/>
    <property type="molecule type" value="Genomic_DNA"/>
</dbReference>
<dbReference type="InParanoid" id="A0A0C3B9A0"/>
<gene>
    <name evidence="1" type="ORF">PILCRDRAFT_459580</name>
</gene>
<name>A0A0C3B9A0_PILCF</name>
<evidence type="ECO:0000313" key="2">
    <source>
        <dbReference type="Proteomes" id="UP000054166"/>
    </source>
</evidence>
<dbReference type="HOGENOM" id="CLU_2038915_0_0_1"/>
<dbReference type="AlphaFoldDB" id="A0A0C3B9A0"/>